<evidence type="ECO:0000256" key="3">
    <source>
        <dbReference type="ARBA" id="ARBA00022989"/>
    </source>
</evidence>
<dbReference type="GO" id="GO:0016020">
    <property type="term" value="C:membrane"/>
    <property type="evidence" value="ECO:0007669"/>
    <property type="project" value="UniProtKB-SubCell"/>
</dbReference>
<evidence type="ECO:0000256" key="2">
    <source>
        <dbReference type="ARBA" id="ARBA00022692"/>
    </source>
</evidence>
<feature type="transmembrane region" description="Helical" evidence="5">
    <location>
        <begin position="239"/>
        <end position="260"/>
    </location>
</feature>
<dbReference type="PATRIC" id="fig|1408254.3.peg.1475"/>
<keyword evidence="8" id="KW-1185">Reference proteome</keyword>
<keyword evidence="4 5" id="KW-0472">Membrane</keyword>
<dbReference type="PIRSF" id="PIRSF006060">
    <property type="entry name" value="AA_transporter"/>
    <property type="match status" value="1"/>
</dbReference>
<evidence type="ECO:0000256" key="4">
    <source>
        <dbReference type="ARBA" id="ARBA00023136"/>
    </source>
</evidence>
<dbReference type="AlphaFoldDB" id="V6MJE7"/>
<feature type="domain" description="Amino acid permease/ SLC12A" evidence="6">
    <location>
        <begin position="48"/>
        <end position="430"/>
    </location>
</feature>
<gene>
    <name evidence="7" type="ORF">T458_07435</name>
</gene>
<dbReference type="HOGENOM" id="CLU_007946_6_1_9"/>
<comment type="caution">
    <text evidence="7">The sequence shown here is derived from an EMBL/GenBank/DDBJ whole genome shotgun (WGS) entry which is preliminary data.</text>
</comment>
<dbReference type="PANTHER" id="PTHR42770:SF16">
    <property type="entry name" value="AMINO ACID PERMEASE"/>
    <property type="match status" value="1"/>
</dbReference>
<sequence>MSNSSSGTVEPNVLKRTLTLRHLIIYGMVTMAPLAPWQVYGMVAQNSFNMVPLVYVIGILLMFFTACSYAQMSKEFPNAGSIYTYVSKGINPHVGFVAGWTLLSDYILAPALLYLFAGIWMSGITPEIPSIVWSLFFLIFNTAINIRGIETNAKVNLVLFWLQIVSLIVFIGFAIKFTFVDGLGVAGFSLAPFYQAEHIDWNFIATAVSIVVLGFLGFDGISTLAEEAKDPKKTVGKASVLALVITGLIFLVQSYMAALVHPNYTDLDPDMAFFDIAKEVGGTAFYVIMIIVNVLAVGIAVTLNVQSSVSRILFAMSRDRVIPGASILGKIHPKFQTPVNAILFSSVVALIVSSTLSLETILLFINFGAVTSFMVLNLTVIYYFFVRKGERDGKSIMFYLLFPLIGFSVCAFVWTGFDIATYIAGFSWIAVGAIVGFIKSKGYKENSPTLKDM</sequence>
<feature type="transmembrane region" description="Helical" evidence="5">
    <location>
        <begin position="93"/>
        <end position="116"/>
    </location>
</feature>
<proteinExistence type="predicted"/>
<organism evidence="7 8">
    <name type="scientific">Brevibacillus panacihumi W25</name>
    <dbReference type="NCBI Taxonomy" id="1408254"/>
    <lineage>
        <taxon>Bacteria</taxon>
        <taxon>Bacillati</taxon>
        <taxon>Bacillota</taxon>
        <taxon>Bacilli</taxon>
        <taxon>Bacillales</taxon>
        <taxon>Paenibacillaceae</taxon>
        <taxon>Brevibacillus</taxon>
    </lineage>
</organism>
<dbReference type="Proteomes" id="UP000017973">
    <property type="component" value="Unassembled WGS sequence"/>
</dbReference>
<feature type="transmembrane region" description="Helical" evidence="5">
    <location>
        <begin position="199"/>
        <end position="218"/>
    </location>
</feature>
<dbReference type="Gene3D" id="1.20.1740.10">
    <property type="entry name" value="Amino acid/polyamine transporter I"/>
    <property type="match status" value="1"/>
</dbReference>
<feature type="transmembrane region" description="Helical" evidence="5">
    <location>
        <begin position="396"/>
        <end position="414"/>
    </location>
</feature>
<feature type="transmembrane region" description="Helical" evidence="5">
    <location>
        <begin position="23"/>
        <end position="40"/>
    </location>
</feature>
<dbReference type="InterPro" id="IPR050367">
    <property type="entry name" value="APC_superfamily"/>
</dbReference>
<dbReference type="RefSeq" id="WP_023555502.1">
    <property type="nucleotide sequence ID" value="NZ_KI629787.1"/>
</dbReference>
<dbReference type="Pfam" id="PF00324">
    <property type="entry name" value="AA_permease"/>
    <property type="match status" value="1"/>
</dbReference>
<evidence type="ECO:0000256" key="5">
    <source>
        <dbReference type="SAM" id="Phobius"/>
    </source>
</evidence>
<dbReference type="eggNOG" id="COG0531">
    <property type="taxonomic scope" value="Bacteria"/>
</dbReference>
<dbReference type="STRING" id="1408254.T458_07435"/>
<dbReference type="GO" id="GO:0055085">
    <property type="term" value="P:transmembrane transport"/>
    <property type="evidence" value="ECO:0007669"/>
    <property type="project" value="InterPro"/>
</dbReference>
<reference evidence="7 8" key="1">
    <citation type="journal article" date="2014" name="Genome Announc.">
        <title>Draft Genome Sequence of Brevibacillus panacihumi Strain W25, a Halotolerant Hydrocarbon-Degrading Bacterium.</title>
        <authorList>
            <person name="Wang X."/>
            <person name="Jin D."/>
            <person name="Zhou L."/>
            <person name="Wu L."/>
            <person name="An W."/>
            <person name="Chen Y."/>
            <person name="Zhao L."/>
        </authorList>
    </citation>
    <scope>NUCLEOTIDE SEQUENCE [LARGE SCALE GENOMIC DNA]</scope>
    <source>
        <strain evidence="7 8">W25</strain>
    </source>
</reference>
<accession>V6MJE7</accession>
<evidence type="ECO:0000313" key="7">
    <source>
        <dbReference type="EMBL" id="EST55553.1"/>
    </source>
</evidence>
<comment type="subcellular location">
    <subcellularLocation>
        <location evidence="1">Membrane</location>
        <topology evidence="1">Multi-pass membrane protein</topology>
    </subcellularLocation>
</comment>
<dbReference type="EMBL" id="AYJU01000003">
    <property type="protein sequence ID" value="EST55553.1"/>
    <property type="molecule type" value="Genomic_DNA"/>
</dbReference>
<evidence type="ECO:0000256" key="1">
    <source>
        <dbReference type="ARBA" id="ARBA00004141"/>
    </source>
</evidence>
<keyword evidence="3 5" id="KW-1133">Transmembrane helix</keyword>
<feature type="transmembrane region" description="Helical" evidence="5">
    <location>
        <begin position="280"/>
        <end position="303"/>
    </location>
</feature>
<feature type="transmembrane region" description="Helical" evidence="5">
    <location>
        <begin position="52"/>
        <end position="72"/>
    </location>
</feature>
<dbReference type="InterPro" id="IPR004841">
    <property type="entry name" value="AA-permease/SLC12A_dom"/>
</dbReference>
<feature type="transmembrane region" description="Helical" evidence="5">
    <location>
        <begin position="128"/>
        <end position="146"/>
    </location>
</feature>
<feature type="transmembrane region" description="Helical" evidence="5">
    <location>
        <begin position="364"/>
        <end position="384"/>
    </location>
</feature>
<evidence type="ECO:0000313" key="8">
    <source>
        <dbReference type="Proteomes" id="UP000017973"/>
    </source>
</evidence>
<keyword evidence="2 5" id="KW-0812">Transmembrane</keyword>
<feature type="transmembrane region" description="Helical" evidence="5">
    <location>
        <begin position="420"/>
        <end position="438"/>
    </location>
</feature>
<feature type="transmembrane region" description="Helical" evidence="5">
    <location>
        <begin position="339"/>
        <end position="358"/>
    </location>
</feature>
<protein>
    <submittedName>
        <fullName evidence="7">Porin</fullName>
    </submittedName>
</protein>
<dbReference type="PANTHER" id="PTHR42770">
    <property type="entry name" value="AMINO ACID TRANSPORTER-RELATED"/>
    <property type="match status" value="1"/>
</dbReference>
<evidence type="ECO:0000259" key="6">
    <source>
        <dbReference type="Pfam" id="PF00324"/>
    </source>
</evidence>
<name>V6MJE7_9BACL</name>
<feature type="transmembrane region" description="Helical" evidence="5">
    <location>
        <begin position="158"/>
        <end position="179"/>
    </location>
</feature>